<evidence type="ECO:0000256" key="7">
    <source>
        <dbReference type="ARBA" id="ARBA00023004"/>
    </source>
</evidence>
<comment type="cofactor">
    <cofactor evidence="1">
        <name>Fe cation</name>
        <dbReference type="ChEBI" id="CHEBI:24875"/>
    </cofactor>
</comment>
<dbReference type="AlphaFoldDB" id="A0A0N0NL77"/>
<dbReference type="GeneID" id="28736692"/>
<evidence type="ECO:0000313" key="8">
    <source>
        <dbReference type="EMBL" id="KPI38981.1"/>
    </source>
</evidence>
<dbReference type="GO" id="GO:0051213">
    <property type="term" value="F:dioxygenase activity"/>
    <property type="evidence" value="ECO:0007669"/>
    <property type="project" value="UniProtKB-KW"/>
</dbReference>
<evidence type="ECO:0000256" key="1">
    <source>
        <dbReference type="ARBA" id="ARBA00001962"/>
    </source>
</evidence>
<proteinExistence type="inferred from homology"/>
<protein>
    <submittedName>
        <fullName evidence="8">Uncharacterized protein</fullName>
    </submittedName>
</protein>
<evidence type="ECO:0000256" key="6">
    <source>
        <dbReference type="ARBA" id="ARBA00023002"/>
    </source>
</evidence>
<comment type="similarity">
    <text evidence="2">Belongs to the PhyH family.</text>
</comment>
<dbReference type="GO" id="GO:0046872">
    <property type="term" value="F:metal ion binding"/>
    <property type="evidence" value="ECO:0007669"/>
    <property type="project" value="UniProtKB-KW"/>
</dbReference>
<gene>
    <name evidence="8" type="ORF">AB675_4659</name>
</gene>
<dbReference type="PANTHER" id="PTHR20883:SF45">
    <property type="entry name" value="PHYTANOYL-COA DIOXYGENASE FAMILY PROTEIN"/>
    <property type="match status" value="1"/>
</dbReference>
<dbReference type="EMBL" id="LFJN01000016">
    <property type="protein sequence ID" value="KPI38981.1"/>
    <property type="molecule type" value="Genomic_DNA"/>
</dbReference>
<dbReference type="Pfam" id="PF05721">
    <property type="entry name" value="PhyH"/>
    <property type="match status" value="1"/>
</dbReference>
<reference evidence="8 9" key="1">
    <citation type="submission" date="2015-06" db="EMBL/GenBank/DDBJ databases">
        <title>Draft genome of the ant-associated black yeast Phialophora attae CBS 131958.</title>
        <authorList>
            <person name="Moreno L.F."/>
            <person name="Stielow B.J."/>
            <person name="de Hoog S."/>
            <person name="Vicente V.A."/>
            <person name="Weiss V.A."/>
            <person name="de Vries M."/>
            <person name="Cruz L.M."/>
            <person name="Souza E.M."/>
        </authorList>
    </citation>
    <scope>NUCLEOTIDE SEQUENCE [LARGE SCALE GENOMIC DNA]</scope>
    <source>
        <strain evidence="8 9">CBS 131958</strain>
    </source>
</reference>
<evidence type="ECO:0000256" key="2">
    <source>
        <dbReference type="ARBA" id="ARBA00005830"/>
    </source>
</evidence>
<dbReference type="VEuPathDB" id="FungiDB:AB675_4659"/>
<dbReference type="Proteomes" id="UP000038010">
    <property type="component" value="Unassembled WGS sequence"/>
</dbReference>
<evidence type="ECO:0000256" key="5">
    <source>
        <dbReference type="ARBA" id="ARBA00022964"/>
    </source>
</evidence>
<organism evidence="8 9">
    <name type="scientific">Cyphellophora attinorum</name>
    <dbReference type="NCBI Taxonomy" id="1664694"/>
    <lineage>
        <taxon>Eukaryota</taxon>
        <taxon>Fungi</taxon>
        <taxon>Dikarya</taxon>
        <taxon>Ascomycota</taxon>
        <taxon>Pezizomycotina</taxon>
        <taxon>Eurotiomycetes</taxon>
        <taxon>Chaetothyriomycetidae</taxon>
        <taxon>Chaetothyriales</taxon>
        <taxon>Cyphellophoraceae</taxon>
        <taxon>Cyphellophora</taxon>
    </lineage>
</organism>
<evidence type="ECO:0000313" key="9">
    <source>
        <dbReference type="Proteomes" id="UP000038010"/>
    </source>
</evidence>
<keyword evidence="4" id="KW-0479">Metal-binding</keyword>
<keyword evidence="5" id="KW-0223">Dioxygenase</keyword>
<keyword evidence="7" id="KW-0408">Iron</keyword>
<dbReference type="STRING" id="1664694.A0A0N0NL77"/>
<keyword evidence="6" id="KW-0560">Oxidoreductase</keyword>
<dbReference type="PANTHER" id="PTHR20883">
    <property type="entry name" value="PHYTANOYL-COA DIOXYGENASE DOMAIN CONTAINING 1"/>
    <property type="match status" value="1"/>
</dbReference>
<dbReference type="OrthoDB" id="445007at2759"/>
<sequence>MTTVTTTVQESFSTYVDEKRQQAVGSPQLERIAADDPATTHTRVVELVRRDGGVVITGLIDPEHTSRIRKELQPAFDADVPDKSGFFPTTTRRATGLLGISDGCVDLATNKLWIDTANEILTSECRPWYGEKRAHFVSKPILAGTFGFQIGPGSRQQDLHRDDSDYHLPRGLDSCMLGMLVALTKTTEQNGATLVVPRSHLWGEERAPKNEEAIAVELEPGDGLIFGGNVFHAGGSNKTKDEIREVVGLFMCKGFMRPEENHWLAVPPEKAKRLSPQVQRLLGYGISPPAVGFYRYKDPMQVLFNVEDEETVQL</sequence>
<comment type="subunit">
    <text evidence="3">Homodimer.</text>
</comment>
<keyword evidence="9" id="KW-1185">Reference proteome</keyword>
<evidence type="ECO:0000256" key="3">
    <source>
        <dbReference type="ARBA" id="ARBA00011738"/>
    </source>
</evidence>
<dbReference type="SUPFAM" id="SSF51197">
    <property type="entry name" value="Clavaminate synthase-like"/>
    <property type="match status" value="1"/>
</dbReference>
<comment type="caution">
    <text evidence="8">The sequence shown here is derived from an EMBL/GenBank/DDBJ whole genome shotgun (WGS) entry which is preliminary data.</text>
</comment>
<dbReference type="InterPro" id="IPR008775">
    <property type="entry name" value="Phytyl_CoA_dOase-like"/>
</dbReference>
<name>A0A0N0NL77_9EURO</name>
<evidence type="ECO:0000256" key="4">
    <source>
        <dbReference type="ARBA" id="ARBA00022723"/>
    </source>
</evidence>
<dbReference type="Gene3D" id="2.60.120.620">
    <property type="entry name" value="q2cbj1_9rhob like domain"/>
    <property type="match status" value="1"/>
</dbReference>
<accession>A0A0N0NL77</accession>
<dbReference type="RefSeq" id="XP_017998944.1">
    <property type="nucleotide sequence ID" value="XM_018144812.1"/>
</dbReference>